<keyword evidence="2" id="KW-1185">Reference proteome</keyword>
<gene>
    <name evidence="1" type="ORF">Pla110_28190</name>
</gene>
<protein>
    <submittedName>
        <fullName evidence="1">Uncharacterized protein</fullName>
    </submittedName>
</protein>
<organism evidence="1 2">
    <name type="scientific">Polystyrenella longa</name>
    <dbReference type="NCBI Taxonomy" id="2528007"/>
    <lineage>
        <taxon>Bacteria</taxon>
        <taxon>Pseudomonadati</taxon>
        <taxon>Planctomycetota</taxon>
        <taxon>Planctomycetia</taxon>
        <taxon>Planctomycetales</taxon>
        <taxon>Planctomycetaceae</taxon>
        <taxon>Polystyrenella</taxon>
    </lineage>
</organism>
<dbReference type="EMBL" id="CP036281">
    <property type="protein sequence ID" value="QDU81082.1"/>
    <property type="molecule type" value="Genomic_DNA"/>
</dbReference>
<dbReference type="AlphaFoldDB" id="A0A518CPD8"/>
<proteinExistence type="predicted"/>
<dbReference type="Proteomes" id="UP000317178">
    <property type="component" value="Chromosome"/>
</dbReference>
<evidence type="ECO:0000313" key="2">
    <source>
        <dbReference type="Proteomes" id="UP000317178"/>
    </source>
</evidence>
<accession>A0A518CPD8</accession>
<name>A0A518CPD8_9PLAN</name>
<reference evidence="1 2" key="1">
    <citation type="submission" date="2019-02" db="EMBL/GenBank/DDBJ databases">
        <title>Deep-cultivation of Planctomycetes and their phenomic and genomic characterization uncovers novel biology.</title>
        <authorList>
            <person name="Wiegand S."/>
            <person name="Jogler M."/>
            <person name="Boedeker C."/>
            <person name="Pinto D."/>
            <person name="Vollmers J."/>
            <person name="Rivas-Marin E."/>
            <person name="Kohn T."/>
            <person name="Peeters S.H."/>
            <person name="Heuer A."/>
            <person name="Rast P."/>
            <person name="Oberbeckmann S."/>
            <person name="Bunk B."/>
            <person name="Jeske O."/>
            <person name="Meyerdierks A."/>
            <person name="Storesund J.E."/>
            <person name="Kallscheuer N."/>
            <person name="Luecker S."/>
            <person name="Lage O.M."/>
            <person name="Pohl T."/>
            <person name="Merkel B.J."/>
            <person name="Hornburger P."/>
            <person name="Mueller R.-W."/>
            <person name="Bruemmer F."/>
            <person name="Labrenz M."/>
            <person name="Spormann A.M."/>
            <person name="Op den Camp H."/>
            <person name="Overmann J."/>
            <person name="Amann R."/>
            <person name="Jetten M.S.M."/>
            <person name="Mascher T."/>
            <person name="Medema M.H."/>
            <person name="Devos D.P."/>
            <person name="Kaster A.-K."/>
            <person name="Ovreas L."/>
            <person name="Rohde M."/>
            <person name="Galperin M.Y."/>
            <person name="Jogler C."/>
        </authorList>
    </citation>
    <scope>NUCLEOTIDE SEQUENCE [LARGE SCALE GENOMIC DNA]</scope>
    <source>
        <strain evidence="1 2">Pla110</strain>
    </source>
</reference>
<evidence type="ECO:0000313" key="1">
    <source>
        <dbReference type="EMBL" id="QDU81082.1"/>
    </source>
</evidence>
<dbReference type="KEGG" id="plon:Pla110_28190"/>
<sequence length="79" mass="8883">MELIGGVKLETDGTNQEGKSSDKLVLIQWLYLKSKRLPIFKKGTIIMAAKFSCFTQIHSKQVYKCVAVPPLIMQLNLLS</sequence>